<name>A0A1H9STD3_9ACTN</name>
<protein>
    <submittedName>
        <fullName evidence="2">Uncharacterized protein</fullName>
    </submittedName>
</protein>
<dbReference type="EMBL" id="FOGO01000005">
    <property type="protein sequence ID" value="SER87589.1"/>
    <property type="molecule type" value="Genomic_DNA"/>
</dbReference>
<evidence type="ECO:0000313" key="2">
    <source>
        <dbReference type="EMBL" id="SER87589.1"/>
    </source>
</evidence>
<dbReference type="Proteomes" id="UP000182841">
    <property type="component" value="Unassembled WGS sequence"/>
</dbReference>
<accession>A0A1H9STD3</accession>
<organism evidence="2 3">
    <name type="scientific">Streptomyces qinglanensis</name>
    <dbReference type="NCBI Taxonomy" id="943816"/>
    <lineage>
        <taxon>Bacteria</taxon>
        <taxon>Bacillati</taxon>
        <taxon>Actinomycetota</taxon>
        <taxon>Actinomycetes</taxon>
        <taxon>Kitasatosporales</taxon>
        <taxon>Streptomycetaceae</taxon>
        <taxon>Streptomyces</taxon>
    </lineage>
</organism>
<evidence type="ECO:0000256" key="1">
    <source>
        <dbReference type="SAM" id="MobiDB-lite"/>
    </source>
</evidence>
<feature type="region of interest" description="Disordered" evidence="1">
    <location>
        <begin position="74"/>
        <end position="95"/>
    </location>
</feature>
<reference evidence="3" key="1">
    <citation type="submission" date="2016-10" db="EMBL/GenBank/DDBJ databases">
        <authorList>
            <person name="Varghese N."/>
            <person name="Submissions S."/>
        </authorList>
    </citation>
    <scope>NUCLEOTIDE SEQUENCE [LARGE SCALE GENOMIC DNA]</scope>
    <source>
        <strain evidence="3">CGMCC 4.6825</strain>
    </source>
</reference>
<proteinExistence type="predicted"/>
<dbReference type="OrthoDB" id="4331634at2"/>
<evidence type="ECO:0000313" key="3">
    <source>
        <dbReference type="Proteomes" id="UP000182841"/>
    </source>
</evidence>
<dbReference type="AlphaFoldDB" id="A0A1H9STD3"/>
<dbReference type="RefSeq" id="WP_075000345.1">
    <property type="nucleotide sequence ID" value="NZ_FOGO01000005.1"/>
</dbReference>
<sequence length="306" mass="32875">MRGVADDDEIHWRRELPAGNTAAAWRARQKLDTAARAMLRAGALATQRSAGFHGARGDRRADAFTQRARYAEESEESAAGRALTASAPPGPPDGGGRELAVLCRALRATAQAVCRYRASGATEHFDAAVADGCCAELTDALCQLLRGTEEVRITLAWSRTAGAPRDCPRRPPALVFTPADLPALELAGRHYVRVEPSVPVRVTGTVVRLRRARPGEPGSVRLDVLAGAEVTQVRARLDDEGYLRAVHSHLAGLPLRIAGLLESRGGFRRLSGAHDVAPVPVPGEARERLLKRLRKALDDFERGMGG</sequence>
<keyword evidence="3" id="KW-1185">Reference proteome</keyword>
<gene>
    <name evidence="2" type="ORF">SAMN05421870_10526</name>
</gene>